<organism evidence="2 3">
    <name type="scientific">Alkalibacterium thalassium</name>
    <dbReference type="NCBI Taxonomy" id="426701"/>
    <lineage>
        <taxon>Bacteria</taxon>
        <taxon>Bacillati</taxon>
        <taxon>Bacillota</taxon>
        <taxon>Bacilli</taxon>
        <taxon>Lactobacillales</taxon>
        <taxon>Carnobacteriaceae</taxon>
        <taxon>Alkalibacterium</taxon>
    </lineage>
</organism>
<evidence type="ECO:0000313" key="2">
    <source>
        <dbReference type="EMBL" id="SDK93482.1"/>
    </source>
</evidence>
<evidence type="ECO:0000256" key="1">
    <source>
        <dbReference type="SAM" id="Phobius"/>
    </source>
</evidence>
<dbReference type="Gene3D" id="1.25.10.10">
    <property type="entry name" value="Leucine-rich Repeat Variant"/>
    <property type="match status" value="1"/>
</dbReference>
<evidence type="ECO:0008006" key="4">
    <source>
        <dbReference type="Google" id="ProtNLM"/>
    </source>
</evidence>
<proteinExistence type="predicted"/>
<dbReference type="RefSeq" id="WP_091268947.1">
    <property type="nucleotide sequence ID" value="NZ_FNFK01000091.1"/>
</dbReference>
<evidence type="ECO:0000313" key="3">
    <source>
        <dbReference type="Proteomes" id="UP000199433"/>
    </source>
</evidence>
<feature type="transmembrane region" description="Helical" evidence="1">
    <location>
        <begin position="6"/>
        <end position="29"/>
    </location>
</feature>
<dbReference type="EMBL" id="FNFK01000091">
    <property type="protein sequence ID" value="SDK93482.1"/>
    <property type="molecule type" value="Genomic_DNA"/>
</dbReference>
<dbReference type="OrthoDB" id="2112914at2"/>
<sequence length="369" mass="43035">MIWEFNFLLFYLILLVIISIFTYFSISLYQRYTNFSAKRSDKEKEEVRKWFVEMKGLNYDSEMFYRDVTSPKKMIVFLEIAEELLSSSSQEDNDLIKDFIDKSYKDWLRVGQYYLKKSSTHKAYYAYATSKLLFKQEGRDTTELESILLKIPLQSSIYSKNHAFAALTSLGNPHSVVEGLERLSHEDLTPLNTKLITDSLLAFTGDFDELLHLLDTNWSQLSSHYQTAVIDFARIKGSAQFQQFLLPYLDGETEDVDYICAVLRYYGKIETEEAYPYILSWANNDDVDYIACTGVATSTLIAYPGQETIEQLIRNVTSRDWYVRRNAAEALSKLVDQPQRLSSVFEGEDQYAIDQLTYYYEKRGLSYEY</sequence>
<dbReference type="AlphaFoldDB" id="A0A1G9FYN4"/>
<accession>A0A1G9FYN4</accession>
<dbReference type="STRING" id="426701.SAMN04488098_10913"/>
<keyword evidence="1" id="KW-0472">Membrane</keyword>
<dbReference type="Proteomes" id="UP000199433">
    <property type="component" value="Unassembled WGS sequence"/>
</dbReference>
<dbReference type="InterPro" id="IPR016024">
    <property type="entry name" value="ARM-type_fold"/>
</dbReference>
<dbReference type="InterPro" id="IPR011989">
    <property type="entry name" value="ARM-like"/>
</dbReference>
<name>A0A1G9FYN4_9LACT</name>
<keyword evidence="1" id="KW-0812">Transmembrane</keyword>
<reference evidence="3" key="1">
    <citation type="submission" date="2016-10" db="EMBL/GenBank/DDBJ databases">
        <authorList>
            <person name="Varghese N."/>
            <person name="Submissions S."/>
        </authorList>
    </citation>
    <scope>NUCLEOTIDE SEQUENCE [LARGE SCALE GENOMIC DNA]</scope>
    <source>
        <strain evidence="3">DSM 19181</strain>
    </source>
</reference>
<gene>
    <name evidence="2" type="ORF">SAMN04488098_10913</name>
</gene>
<dbReference type="SUPFAM" id="SSF48371">
    <property type="entry name" value="ARM repeat"/>
    <property type="match status" value="1"/>
</dbReference>
<keyword evidence="1" id="KW-1133">Transmembrane helix</keyword>
<keyword evidence="3" id="KW-1185">Reference proteome</keyword>
<protein>
    <recommendedName>
        <fullName evidence="4">HEAT repeat-containing protein</fullName>
    </recommendedName>
</protein>